<dbReference type="EMBL" id="CABFNB010000057">
    <property type="protein sequence ID" value="VTZ60389.1"/>
    <property type="molecule type" value="Genomic_DNA"/>
</dbReference>
<dbReference type="AlphaFoldDB" id="A0A508WUC5"/>
<dbReference type="Proteomes" id="UP000507954">
    <property type="component" value="Unassembled WGS sequence"/>
</dbReference>
<evidence type="ECO:0000256" key="1">
    <source>
        <dbReference type="SAM" id="SignalP"/>
    </source>
</evidence>
<gene>
    <name evidence="2" type="ORF">EMEDMD4_150168</name>
</gene>
<keyword evidence="1" id="KW-0732">Signal</keyword>
<feature type="signal peptide" evidence="1">
    <location>
        <begin position="1"/>
        <end position="16"/>
    </location>
</feature>
<evidence type="ECO:0000313" key="3">
    <source>
        <dbReference type="Proteomes" id="UP000507954"/>
    </source>
</evidence>
<reference evidence="2 3" key="1">
    <citation type="submission" date="2019-06" db="EMBL/GenBank/DDBJ databases">
        <authorList>
            <person name="Le Quere A."/>
            <person name="Colella S."/>
        </authorList>
    </citation>
    <scope>NUCLEOTIDE SEQUENCE [LARGE SCALE GENOMIC DNA]</scope>
    <source>
        <strain evidence="2">EmedicaeMD41</strain>
    </source>
</reference>
<proteinExistence type="predicted"/>
<evidence type="ECO:0000313" key="2">
    <source>
        <dbReference type="EMBL" id="VTZ60389.1"/>
    </source>
</evidence>
<organism evidence="2 3">
    <name type="scientific">Sinorhizobium medicae</name>
    <dbReference type="NCBI Taxonomy" id="110321"/>
    <lineage>
        <taxon>Bacteria</taxon>
        <taxon>Pseudomonadati</taxon>
        <taxon>Pseudomonadota</taxon>
        <taxon>Alphaproteobacteria</taxon>
        <taxon>Hyphomicrobiales</taxon>
        <taxon>Rhizobiaceae</taxon>
        <taxon>Sinorhizobium/Ensifer group</taxon>
        <taxon>Sinorhizobium</taxon>
    </lineage>
</organism>
<dbReference type="GeneID" id="61615193"/>
<feature type="chain" id="PRO_5021436339" evidence="1">
    <location>
        <begin position="17"/>
        <end position="52"/>
    </location>
</feature>
<accession>A0A508WUC5</accession>
<dbReference type="RefSeq" id="WP_018208578.1">
    <property type="nucleotide sequence ID" value="NZ_ATYC01000022.1"/>
</dbReference>
<protein>
    <submittedName>
        <fullName evidence="2">Uncharacterized protein</fullName>
    </submittedName>
</protein>
<name>A0A508WUC5_9HYPH</name>
<sequence length="52" mass="5918">MGLALFSMAMFIAMVAATINALRDETRDRATVLLPVAARRRRNQSNHHRLPR</sequence>